<protein>
    <recommendedName>
        <fullName evidence="8">DDE Tnp4 domain-containing protein</fullName>
    </recommendedName>
</protein>
<dbReference type="Proteomes" id="UP001159363">
    <property type="component" value="Chromosome 6"/>
</dbReference>
<evidence type="ECO:0000256" key="3">
    <source>
        <dbReference type="ARBA" id="ARBA00006958"/>
    </source>
</evidence>
<comment type="caution">
    <text evidence="9">The sequence shown here is derived from an EMBL/GenBank/DDBJ whole genome shotgun (WGS) entry which is preliminary data.</text>
</comment>
<dbReference type="InterPro" id="IPR045249">
    <property type="entry name" value="HARBI1-like"/>
</dbReference>
<reference evidence="9 10" key="1">
    <citation type="submission" date="2023-02" db="EMBL/GenBank/DDBJ databases">
        <title>LHISI_Scaffold_Assembly.</title>
        <authorList>
            <person name="Stuart O.P."/>
            <person name="Cleave R."/>
            <person name="Magrath M.J.L."/>
            <person name="Mikheyev A.S."/>
        </authorList>
    </citation>
    <scope>NUCLEOTIDE SEQUENCE [LARGE SCALE GENOMIC DNA]</scope>
    <source>
        <strain evidence="9">Daus_M_001</strain>
        <tissue evidence="9">Leg muscle</tissue>
    </source>
</reference>
<evidence type="ECO:0000256" key="7">
    <source>
        <dbReference type="ARBA" id="ARBA00023242"/>
    </source>
</evidence>
<comment type="subcellular location">
    <subcellularLocation>
        <location evidence="2">Nucleus</location>
    </subcellularLocation>
</comment>
<dbReference type="PANTHER" id="PTHR22930">
    <property type="match status" value="1"/>
</dbReference>
<sequence length="257" mass="29774">MVKSYIQKQNTAFRVSASPEEVNRNSMVFDYRMIIHQISIQRKNITIANFSHCVGAINCTHIAIQKPAECEWLYYNHNKFFCILSLVIVNANYRFTYIHVGSNGCIRDFTISERITFYEKLLNRELQITPLPPAALLTDTAMFVLYVIVGDSAFSLNQHLMKPYPLKSITHCMYILNYRSVSKNAFGILASRFRVFHSMISIRVHNINKIILACCALRTYLLTWNASYCHDKALDQEDVKLVEVCTGQWREQKMVPL</sequence>
<evidence type="ECO:0000256" key="2">
    <source>
        <dbReference type="ARBA" id="ARBA00004123"/>
    </source>
</evidence>
<name>A0ABQ9H4N9_9NEOP</name>
<organism evidence="9 10">
    <name type="scientific">Dryococelus australis</name>
    <dbReference type="NCBI Taxonomy" id="614101"/>
    <lineage>
        <taxon>Eukaryota</taxon>
        <taxon>Metazoa</taxon>
        <taxon>Ecdysozoa</taxon>
        <taxon>Arthropoda</taxon>
        <taxon>Hexapoda</taxon>
        <taxon>Insecta</taxon>
        <taxon>Pterygota</taxon>
        <taxon>Neoptera</taxon>
        <taxon>Polyneoptera</taxon>
        <taxon>Phasmatodea</taxon>
        <taxon>Verophasmatodea</taxon>
        <taxon>Anareolatae</taxon>
        <taxon>Phasmatidae</taxon>
        <taxon>Eurycanthinae</taxon>
        <taxon>Dryococelus</taxon>
    </lineage>
</organism>
<dbReference type="EMBL" id="JARBHB010000007">
    <property type="protein sequence ID" value="KAJ8879222.1"/>
    <property type="molecule type" value="Genomic_DNA"/>
</dbReference>
<feature type="domain" description="DDE Tnp4" evidence="8">
    <location>
        <begin position="57"/>
        <end position="217"/>
    </location>
</feature>
<accession>A0ABQ9H4N9</accession>
<evidence type="ECO:0000256" key="1">
    <source>
        <dbReference type="ARBA" id="ARBA00001968"/>
    </source>
</evidence>
<proteinExistence type="inferred from homology"/>
<keyword evidence="5" id="KW-0479">Metal-binding</keyword>
<keyword evidence="4" id="KW-0540">Nuclease</keyword>
<evidence type="ECO:0000313" key="9">
    <source>
        <dbReference type="EMBL" id="KAJ8879222.1"/>
    </source>
</evidence>
<comment type="similarity">
    <text evidence="3">Belongs to the HARBI1 family.</text>
</comment>
<comment type="cofactor">
    <cofactor evidence="1">
        <name>a divalent metal cation</name>
        <dbReference type="ChEBI" id="CHEBI:60240"/>
    </cofactor>
</comment>
<dbReference type="InterPro" id="IPR027806">
    <property type="entry name" value="HARBI1_dom"/>
</dbReference>
<keyword evidence="10" id="KW-1185">Reference proteome</keyword>
<evidence type="ECO:0000313" key="10">
    <source>
        <dbReference type="Proteomes" id="UP001159363"/>
    </source>
</evidence>
<evidence type="ECO:0000256" key="6">
    <source>
        <dbReference type="ARBA" id="ARBA00022801"/>
    </source>
</evidence>
<evidence type="ECO:0000256" key="5">
    <source>
        <dbReference type="ARBA" id="ARBA00022723"/>
    </source>
</evidence>
<dbReference type="PANTHER" id="PTHR22930:SF284">
    <property type="entry name" value="DDE TNP4 DOMAIN-CONTAINING PROTEIN"/>
    <property type="match status" value="1"/>
</dbReference>
<gene>
    <name evidence="9" type="ORF">PR048_019828</name>
</gene>
<evidence type="ECO:0000259" key="8">
    <source>
        <dbReference type="Pfam" id="PF13359"/>
    </source>
</evidence>
<evidence type="ECO:0000256" key="4">
    <source>
        <dbReference type="ARBA" id="ARBA00022722"/>
    </source>
</evidence>
<dbReference type="Pfam" id="PF13359">
    <property type="entry name" value="DDE_Tnp_4"/>
    <property type="match status" value="1"/>
</dbReference>
<keyword evidence="7" id="KW-0539">Nucleus</keyword>
<keyword evidence="6" id="KW-0378">Hydrolase</keyword>